<name>A0ABX6V1K9_9GAMM</name>
<dbReference type="EC" id="5.6.2.3" evidence="10"/>
<keyword evidence="9" id="KW-0413">Isomerase</keyword>
<reference evidence="13" key="1">
    <citation type="submission" date="2021-07" db="EMBL/GenBank/DDBJ databases">
        <title>Shewanella sp. YLB-07 whole genome sequence.</title>
        <authorList>
            <person name="Yu L."/>
        </authorList>
    </citation>
    <scope>NUCLEOTIDE SEQUENCE</scope>
    <source>
        <strain evidence="13">YLB-08</strain>
    </source>
</reference>
<dbReference type="InterPro" id="IPR007693">
    <property type="entry name" value="DNA_helicase_DnaB-like_N"/>
</dbReference>
<evidence type="ECO:0000256" key="7">
    <source>
        <dbReference type="ARBA" id="ARBA00022840"/>
    </source>
</evidence>
<dbReference type="Gene3D" id="1.10.860.10">
    <property type="entry name" value="DNAb Helicase, Chain A"/>
    <property type="match status" value="1"/>
</dbReference>
<dbReference type="EMBL" id="CP045503">
    <property type="protein sequence ID" value="QPG56263.2"/>
    <property type="molecule type" value="Genomic_DNA"/>
</dbReference>
<evidence type="ECO:0000313" key="13">
    <source>
        <dbReference type="EMBL" id="QPG56263.2"/>
    </source>
</evidence>
<dbReference type="SUPFAM" id="SSF52540">
    <property type="entry name" value="P-loop containing nucleoside triphosphate hydrolases"/>
    <property type="match status" value="1"/>
</dbReference>
<evidence type="ECO:0000259" key="12">
    <source>
        <dbReference type="PROSITE" id="PS51199"/>
    </source>
</evidence>
<evidence type="ECO:0000256" key="8">
    <source>
        <dbReference type="ARBA" id="ARBA00023125"/>
    </source>
</evidence>
<dbReference type="InterPro" id="IPR027417">
    <property type="entry name" value="P-loop_NTPase"/>
</dbReference>
<dbReference type="InterPro" id="IPR036185">
    <property type="entry name" value="DNA_heli_DnaB-like_N_sf"/>
</dbReference>
<evidence type="ECO:0000256" key="10">
    <source>
        <dbReference type="ARBA" id="ARBA00044969"/>
    </source>
</evidence>
<keyword evidence="7" id="KW-0067">ATP-binding</keyword>
<evidence type="ECO:0000256" key="3">
    <source>
        <dbReference type="ARBA" id="ARBA00022705"/>
    </source>
</evidence>
<evidence type="ECO:0000256" key="4">
    <source>
        <dbReference type="ARBA" id="ARBA00022741"/>
    </source>
</evidence>
<proteinExistence type="inferred from homology"/>
<evidence type="ECO:0000256" key="6">
    <source>
        <dbReference type="ARBA" id="ARBA00022806"/>
    </source>
</evidence>
<feature type="domain" description="SF4 helicase" evidence="12">
    <location>
        <begin position="165"/>
        <end position="436"/>
    </location>
</feature>
<dbReference type="SUPFAM" id="SSF48024">
    <property type="entry name" value="N-terminal domain of DnaB helicase"/>
    <property type="match status" value="1"/>
</dbReference>
<sequence length="455" mass="51965">MDSHLTEQNLLGAIMFLKGFGDTVDEVLDLLNIKDFCSQTHKHIFQAMVDLKQKGINPDVNAVTQHRFCDDGYLYIYETLKNTSSGYNLKAYAEHLKKLSELRTIQQRVNSINELISKPTDLDTKLNAISSLFDYETGITNQTDGAKHISECLQNYLSYLDDRWNNSDKVLFSSGLTDLDKILGGGYEIGLHAIAANPKMGKTELMAKIINHFGIEKKLPVYVGSMEMQDFQVVHRLISSYAKLAKQLIMNNFNDDNDPEKTSESLFFTKLEDYRAANIYIDDKHDNSVSRIRREARKITRKHGYIGGIFVDYLQLMESDRKYDRRDLEVGAMTRALKGMSKEFQCPVIMLLQLNRGNTSRIDKRPVPSDSRDSGAVEQDVDSWIGLYRDSVFNTNSPWKNITEILVKLNRHGETGTCYQKLTSMGFIDVQENEIERLINNDTKLNVSNSRTANF</sequence>
<evidence type="ECO:0000256" key="5">
    <source>
        <dbReference type="ARBA" id="ARBA00022801"/>
    </source>
</evidence>
<accession>A0ABX6V1K9</accession>
<dbReference type="PANTHER" id="PTHR30153">
    <property type="entry name" value="REPLICATIVE DNA HELICASE DNAB"/>
    <property type="match status" value="1"/>
</dbReference>
<keyword evidence="2" id="KW-0639">Primosome</keyword>
<dbReference type="Pfam" id="PF00772">
    <property type="entry name" value="DnaB"/>
    <property type="match status" value="1"/>
</dbReference>
<evidence type="ECO:0000256" key="2">
    <source>
        <dbReference type="ARBA" id="ARBA00022515"/>
    </source>
</evidence>
<dbReference type="PANTHER" id="PTHR30153:SF2">
    <property type="entry name" value="REPLICATIVE DNA HELICASE"/>
    <property type="match status" value="1"/>
</dbReference>
<keyword evidence="4" id="KW-0547">Nucleotide-binding</keyword>
<comment type="similarity">
    <text evidence="1">Belongs to the helicase family. DnaB subfamily.</text>
</comment>
<dbReference type="InterPro" id="IPR007694">
    <property type="entry name" value="DNA_helicase_DnaB-like_C"/>
</dbReference>
<organism evidence="13 14">
    <name type="scientific">Shewanella eurypsychrophilus</name>
    <dbReference type="NCBI Taxonomy" id="2593656"/>
    <lineage>
        <taxon>Bacteria</taxon>
        <taxon>Pseudomonadati</taxon>
        <taxon>Pseudomonadota</taxon>
        <taxon>Gammaproteobacteria</taxon>
        <taxon>Alteromonadales</taxon>
        <taxon>Shewanellaceae</taxon>
        <taxon>Shewanella</taxon>
    </lineage>
</organism>
<dbReference type="PROSITE" id="PS51199">
    <property type="entry name" value="SF4_HELICASE"/>
    <property type="match status" value="1"/>
</dbReference>
<dbReference type="Pfam" id="PF03796">
    <property type="entry name" value="DnaB_C"/>
    <property type="match status" value="1"/>
</dbReference>
<evidence type="ECO:0000256" key="11">
    <source>
        <dbReference type="ARBA" id="ARBA00048954"/>
    </source>
</evidence>
<dbReference type="RefSeq" id="WP_185965874.1">
    <property type="nucleotide sequence ID" value="NZ_CP045503.2"/>
</dbReference>
<keyword evidence="3" id="KW-0235">DNA replication</keyword>
<keyword evidence="6" id="KW-0347">Helicase</keyword>
<dbReference type="Gene3D" id="3.40.50.300">
    <property type="entry name" value="P-loop containing nucleotide triphosphate hydrolases"/>
    <property type="match status" value="1"/>
</dbReference>
<dbReference type="Proteomes" id="UP000316416">
    <property type="component" value="Chromosome"/>
</dbReference>
<evidence type="ECO:0000256" key="1">
    <source>
        <dbReference type="ARBA" id="ARBA00008428"/>
    </source>
</evidence>
<dbReference type="InterPro" id="IPR016136">
    <property type="entry name" value="DNA_helicase_N/primase_C"/>
</dbReference>
<gene>
    <name evidence="13" type="ORF">FM038_001605</name>
</gene>
<evidence type="ECO:0000313" key="14">
    <source>
        <dbReference type="Proteomes" id="UP000316416"/>
    </source>
</evidence>
<keyword evidence="5" id="KW-0378">Hydrolase</keyword>
<evidence type="ECO:0000256" key="9">
    <source>
        <dbReference type="ARBA" id="ARBA00023235"/>
    </source>
</evidence>
<protein>
    <recommendedName>
        <fullName evidence="10">DNA 5'-3' helicase</fullName>
        <ecNumber evidence="10">5.6.2.3</ecNumber>
    </recommendedName>
</protein>
<comment type="catalytic activity">
    <reaction evidence="11">
        <text>ATP + H2O = ADP + phosphate + H(+)</text>
        <dbReference type="Rhea" id="RHEA:13065"/>
        <dbReference type="ChEBI" id="CHEBI:15377"/>
        <dbReference type="ChEBI" id="CHEBI:15378"/>
        <dbReference type="ChEBI" id="CHEBI:30616"/>
        <dbReference type="ChEBI" id="CHEBI:43474"/>
        <dbReference type="ChEBI" id="CHEBI:456216"/>
        <dbReference type="EC" id="5.6.2.3"/>
    </reaction>
</comment>
<keyword evidence="14" id="KW-1185">Reference proteome</keyword>
<keyword evidence="8" id="KW-0238">DNA-binding</keyword>